<feature type="compositionally biased region" description="Pro residues" evidence="1">
    <location>
        <begin position="251"/>
        <end position="267"/>
    </location>
</feature>
<feature type="region of interest" description="Disordered" evidence="1">
    <location>
        <begin position="180"/>
        <end position="241"/>
    </location>
</feature>
<evidence type="ECO:0000256" key="2">
    <source>
        <dbReference type="SAM" id="SignalP"/>
    </source>
</evidence>
<keyword evidence="2" id="KW-0732">Signal</keyword>
<evidence type="ECO:0000313" key="3">
    <source>
        <dbReference type="EMBL" id="KAK3171685.1"/>
    </source>
</evidence>
<dbReference type="AlphaFoldDB" id="A0AAE0DJJ9"/>
<evidence type="ECO:0000313" key="4">
    <source>
        <dbReference type="Proteomes" id="UP001276659"/>
    </source>
</evidence>
<dbReference type="EMBL" id="JASNWA010000008">
    <property type="protein sequence ID" value="KAK3171685.1"/>
    <property type="molecule type" value="Genomic_DNA"/>
</dbReference>
<feature type="compositionally biased region" description="Low complexity" evidence="1">
    <location>
        <begin position="227"/>
        <end position="241"/>
    </location>
</feature>
<accession>A0AAE0DJJ9</accession>
<reference evidence="3" key="1">
    <citation type="submission" date="2022-11" db="EMBL/GenBank/DDBJ databases">
        <title>Chromosomal genome sequence assembly and mating type (MAT) locus characterization of the leprose asexual lichenized fungus Lepraria neglecta (Nyl.) Erichsen.</title>
        <authorList>
            <person name="Allen J.L."/>
            <person name="Pfeffer B."/>
        </authorList>
    </citation>
    <scope>NUCLEOTIDE SEQUENCE</scope>
    <source>
        <strain evidence="3">Allen 5258</strain>
    </source>
</reference>
<proteinExistence type="predicted"/>
<feature type="chain" id="PRO_5042260662" evidence="2">
    <location>
        <begin position="20"/>
        <end position="371"/>
    </location>
</feature>
<sequence length="371" mass="38163">MSLFLLAVIHSLLFQFVYSQSCTAETGVKFTFYGYPDGNSDTTSFGCSGTSPTGQGNNGGTAGGSGTYEDPETFATALTNTNFKECEIIYLPYFQKYFRYNDHCLQCITDLANGLTHIDLWIGSDTNGGAIQITCEDDFGAVEDQTIIRNPPTNLPVNSGALWDGSTCHNSPSAGMVFPNPNTSGLCSGGSSSRGGGSPAPAPSPSSTTSTPVPTTPVRPSPPVINPPAGSQPGQNNQPQQIKAEVIPAASPSPSPSPAPAPAPAPVPSPVPVVPVQEKAALNPAVPSPPTPTTLVTAILKPTPSSAPAVNGGSSKGKTWTPGMAYTQQMAASYAGCASWNGCIGDPCQSYDNCAGEWICIAGKCASNLHD</sequence>
<dbReference type="Proteomes" id="UP001276659">
    <property type="component" value="Unassembled WGS sequence"/>
</dbReference>
<name>A0AAE0DJJ9_9LECA</name>
<comment type="caution">
    <text evidence="3">The sequence shown here is derived from an EMBL/GenBank/DDBJ whole genome shotgun (WGS) entry which is preliminary data.</text>
</comment>
<evidence type="ECO:0000256" key="1">
    <source>
        <dbReference type="SAM" id="MobiDB-lite"/>
    </source>
</evidence>
<feature type="compositionally biased region" description="Gly residues" evidence="1">
    <location>
        <begin position="56"/>
        <end position="65"/>
    </location>
</feature>
<feature type="region of interest" description="Disordered" evidence="1">
    <location>
        <begin position="248"/>
        <end position="267"/>
    </location>
</feature>
<feature type="signal peptide" evidence="2">
    <location>
        <begin position="1"/>
        <end position="19"/>
    </location>
</feature>
<protein>
    <submittedName>
        <fullName evidence="3">Uncharacterized protein</fullName>
    </submittedName>
</protein>
<feature type="compositionally biased region" description="Pro residues" evidence="1">
    <location>
        <begin position="214"/>
        <end position="226"/>
    </location>
</feature>
<organism evidence="3 4">
    <name type="scientific">Lepraria neglecta</name>
    <dbReference type="NCBI Taxonomy" id="209136"/>
    <lineage>
        <taxon>Eukaryota</taxon>
        <taxon>Fungi</taxon>
        <taxon>Dikarya</taxon>
        <taxon>Ascomycota</taxon>
        <taxon>Pezizomycotina</taxon>
        <taxon>Lecanoromycetes</taxon>
        <taxon>OSLEUM clade</taxon>
        <taxon>Lecanoromycetidae</taxon>
        <taxon>Lecanorales</taxon>
        <taxon>Lecanorineae</taxon>
        <taxon>Stereocaulaceae</taxon>
        <taxon>Lepraria</taxon>
    </lineage>
</organism>
<gene>
    <name evidence="3" type="ORF">OEA41_003769</name>
</gene>
<keyword evidence="4" id="KW-1185">Reference proteome</keyword>
<feature type="region of interest" description="Disordered" evidence="1">
    <location>
        <begin position="46"/>
        <end position="65"/>
    </location>
</feature>